<feature type="transmembrane region" description="Helical" evidence="1">
    <location>
        <begin position="30"/>
        <end position="55"/>
    </location>
</feature>
<evidence type="ECO:0000313" key="3">
    <source>
        <dbReference type="EMBL" id="MFD2658850.1"/>
    </source>
</evidence>
<gene>
    <name evidence="3" type="ORF">ACFSW5_01060</name>
</gene>
<comment type="caution">
    <text evidence="3">The sequence shown here is derived from an EMBL/GenBank/DDBJ whole genome shotgun (WGS) entry which is preliminary data.</text>
</comment>
<keyword evidence="1" id="KW-0812">Transmembrane</keyword>
<dbReference type="Proteomes" id="UP001597493">
    <property type="component" value="Unassembled WGS sequence"/>
</dbReference>
<evidence type="ECO:0000256" key="1">
    <source>
        <dbReference type="SAM" id="Phobius"/>
    </source>
</evidence>
<name>A0ABW5QRS7_9BACL</name>
<feature type="domain" description="Copper amine oxidase-like N-terminal" evidence="2">
    <location>
        <begin position="200"/>
        <end position="307"/>
    </location>
</feature>
<protein>
    <submittedName>
        <fullName evidence="3">Stalk domain-containing protein</fullName>
    </submittedName>
</protein>
<evidence type="ECO:0000259" key="2">
    <source>
        <dbReference type="Pfam" id="PF07833"/>
    </source>
</evidence>
<reference evidence="4" key="1">
    <citation type="journal article" date="2019" name="Int. J. Syst. Evol. Microbiol.">
        <title>The Global Catalogue of Microorganisms (GCM) 10K type strain sequencing project: providing services to taxonomists for standard genome sequencing and annotation.</title>
        <authorList>
            <consortium name="The Broad Institute Genomics Platform"/>
            <consortium name="The Broad Institute Genome Sequencing Center for Infectious Disease"/>
            <person name="Wu L."/>
            <person name="Ma J."/>
        </authorList>
    </citation>
    <scope>NUCLEOTIDE SEQUENCE [LARGE SCALE GENOMIC DNA]</scope>
    <source>
        <strain evidence="4">TISTR 1827</strain>
    </source>
</reference>
<evidence type="ECO:0000313" key="4">
    <source>
        <dbReference type="Proteomes" id="UP001597493"/>
    </source>
</evidence>
<keyword evidence="1" id="KW-0472">Membrane</keyword>
<organism evidence="3 4">
    <name type="scientific">Paenibacillus thailandensis</name>
    <dbReference type="NCBI Taxonomy" id="393250"/>
    <lineage>
        <taxon>Bacteria</taxon>
        <taxon>Bacillati</taxon>
        <taxon>Bacillota</taxon>
        <taxon>Bacilli</taxon>
        <taxon>Bacillales</taxon>
        <taxon>Paenibacillaceae</taxon>
        <taxon>Paenibacillus</taxon>
    </lineage>
</organism>
<dbReference type="RefSeq" id="WP_379268778.1">
    <property type="nucleotide sequence ID" value="NZ_JBHUGT010000050.1"/>
</dbReference>
<accession>A0ABW5QRS7</accession>
<proteinExistence type="predicted"/>
<dbReference type="Gene3D" id="3.30.457.10">
    <property type="entry name" value="Copper amine oxidase-like, N-terminal domain"/>
    <property type="match status" value="1"/>
</dbReference>
<keyword evidence="1" id="KW-1133">Transmembrane helix</keyword>
<dbReference type="EMBL" id="JBHUMY010000001">
    <property type="protein sequence ID" value="MFD2658850.1"/>
    <property type="molecule type" value="Genomic_DNA"/>
</dbReference>
<keyword evidence="4" id="KW-1185">Reference proteome</keyword>
<dbReference type="SUPFAM" id="SSF55383">
    <property type="entry name" value="Copper amine oxidase, domain N"/>
    <property type="match status" value="1"/>
</dbReference>
<dbReference type="InterPro" id="IPR036582">
    <property type="entry name" value="Mao_N_sf"/>
</dbReference>
<dbReference type="InterPro" id="IPR012854">
    <property type="entry name" value="Cu_amine_oxidase-like_N"/>
</dbReference>
<sequence length="523" mass="56640">MSKPKRNVDAQLHMSATYTRHSKPKRTFSLVIKGIMLSSVMLSNIAMGGVSAFAATSPDLPTHPISAPTSQQIQVQEDALVKNLRLAIKAIEEIGWSQKTLQVIAENLHAIDDKLTNDIGYKFTLGLKDAVVETKLVMSKFGGDGLTELRGKGNSINETLQSIEMKLGTLTPSNIASPPPVDKKAKVRIASAAENEVSVVIDGQVQAFPQPAVTINGSTMVPMRAIFEKLGAEIKWNGETRIVTATKGNTVIILTLDRDIAIINGNPVKLTAKAQSINGNTMVPLRFVSEALGAAVKWDDSTRTAYIDSAGTSDVGQTQLVDGIKVKYGKHTYGSRDQSEYDTVVRIAEKALAGYDESKFGGSDHEYYLEYLDGARWSGNKKDRSARNIGLYYAEAQLGDLVKDGVSKEEIIKVRTLASIAYDLLDGATDPRDGSPRSAYDALAASPRITDCDSDAQVFSLVFDMMGYNTAIIAGNNHAEVLIQIEGKWFECVAGTFRLVDVSKALENGSYIYSLPTDGSVFK</sequence>
<dbReference type="Pfam" id="PF07833">
    <property type="entry name" value="Cu_amine_oxidN1"/>
    <property type="match status" value="1"/>
</dbReference>